<dbReference type="EMBL" id="LR699553">
    <property type="protein sequence ID" value="VVD27236.1"/>
    <property type="molecule type" value="Genomic_DNA"/>
</dbReference>
<gene>
    <name evidence="1" type="ORF">PDMSB3_0774</name>
</gene>
<reference evidence="1 2" key="1">
    <citation type="submission" date="2019-08" db="EMBL/GenBank/DDBJ databases">
        <authorList>
            <person name="Herpell B J."/>
        </authorList>
    </citation>
    <scope>NUCLEOTIDE SEQUENCE [LARGE SCALE GENOMIC DNA]</scope>
    <source>
        <strain evidence="2">Msb3</strain>
    </source>
</reference>
<dbReference type="KEGG" id="pdio:PDMSB3_0774"/>
<evidence type="ECO:0000313" key="1">
    <source>
        <dbReference type="EMBL" id="VVD27236.1"/>
    </source>
</evidence>
<protein>
    <submittedName>
        <fullName evidence="1">Uncharacterized protein</fullName>
    </submittedName>
</protein>
<organism evidence="1 2">
    <name type="scientific">Paraburkholderia dioscoreae</name>
    <dbReference type="NCBI Taxonomy" id="2604047"/>
    <lineage>
        <taxon>Bacteria</taxon>
        <taxon>Pseudomonadati</taxon>
        <taxon>Pseudomonadota</taxon>
        <taxon>Betaproteobacteria</taxon>
        <taxon>Burkholderiales</taxon>
        <taxon>Burkholderiaceae</taxon>
        <taxon>Paraburkholderia</taxon>
    </lineage>
</organism>
<keyword evidence="2" id="KW-1185">Reference proteome</keyword>
<dbReference type="AlphaFoldDB" id="A0A5Q4ZDB6"/>
<dbReference type="Proteomes" id="UP000325811">
    <property type="component" value="Chromosome I"/>
</dbReference>
<sequence length="70" mass="8154">MPYGGHFEKMPRCVRATNPQFAQIFDFRQLVFLIVTSDTISAIFLYSDLIRMTCIEIGHFTRKVVRIIAE</sequence>
<accession>A0A5Q4ZDB6</accession>
<proteinExistence type="predicted"/>
<evidence type="ECO:0000313" key="2">
    <source>
        <dbReference type="Proteomes" id="UP000325811"/>
    </source>
</evidence>
<name>A0A5Q4ZDB6_9BURK</name>